<name>A0AAD5QKM6_PARTN</name>
<evidence type="ECO:0000256" key="2">
    <source>
        <dbReference type="SAM" id="MobiDB-lite"/>
    </source>
</evidence>
<dbReference type="GO" id="GO:0019207">
    <property type="term" value="F:kinase regulator activity"/>
    <property type="evidence" value="ECO:0007669"/>
    <property type="project" value="TreeGrafter"/>
</dbReference>
<comment type="similarity">
    <text evidence="1">Belongs to the GSKIP family.</text>
</comment>
<organism evidence="4 5">
    <name type="scientific">Parelaphostrongylus tenuis</name>
    <name type="common">Meningeal worm</name>
    <dbReference type="NCBI Taxonomy" id="148309"/>
    <lineage>
        <taxon>Eukaryota</taxon>
        <taxon>Metazoa</taxon>
        <taxon>Ecdysozoa</taxon>
        <taxon>Nematoda</taxon>
        <taxon>Chromadorea</taxon>
        <taxon>Rhabditida</taxon>
        <taxon>Rhabditina</taxon>
        <taxon>Rhabditomorpha</taxon>
        <taxon>Strongyloidea</taxon>
        <taxon>Metastrongylidae</taxon>
        <taxon>Parelaphostrongylus</taxon>
    </lineage>
</organism>
<dbReference type="EMBL" id="JAHQIW010000821">
    <property type="protein sequence ID" value="KAJ1350246.1"/>
    <property type="molecule type" value="Genomic_DNA"/>
</dbReference>
<dbReference type="Pfam" id="PF05303">
    <property type="entry name" value="GSKIP_dom"/>
    <property type="match status" value="1"/>
</dbReference>
<dbReference type="SUPFAM" id="SSF103107">
    <property type="entry name" value="Hypothetical protein c14orf129, hspc210"/>
    <property type="match status" value="1"/>
</dbReference>
<dbReference type="GO" id="GO:0060828">
    <property type="term" value="P:regulation of canonical Wnt signaling pathway"/>
    <property type="evidence" value="ECO:0007669"/>
    <property type="project" value="InterPro"/>
</dbReference>
<evidence type="ECO:0000313" key="4">
    <source>
        <dbReference type="EMBL" id="KAJ1350246.1"/>
    </source>
</evidence>
<feature type="compositionally biased region" description="Low complexity" evidence="2">
    <location>
        <begin position="185"/>
        <end position="200"/>
    </location>
</feature>
<gene>
    <name evidence="4" type="ORF">KIN20_005991</name>
</gene>
<accession>A0AAD5QKM6</accession>
<evidence type="ECO:0000313" key="5">
    <source>
        <dbReference type="Proteomes" id="UP001196413"/>
    </source>
</evidence>
<dbReference type="Gene3D" id="3.30.2280.10">
    <property type="entry name" value="Hypothetical protein (hspc210)"/>
    <property type="match status" value="1"/>
</dbReference>
<proteinExistence type="inferred from homology"/>
<sequence>MTSEMRNSSSPLHITSDKTHRTDPNPSFRCNIVGFPPSSMSPTLRKLSSLNRSIASDPGSRGESLLELEAIAAVQEISFGVQSIGVSEMLPRTPDLIFVNLTTLEEQPFCVEVTHKGWRITSLRCDCMMGDFTRIHLFIKYYDSLHSLMYEISTGYRSLSDEKIAQQLTTGGHTDESTGIAPFESQDSSQSRSNSLGSDLSFYNLSPPSVV</sequence>
<dbReference type="GO" id="GO:0051018">
    <property type="term" value="F:protein kinase A binding"/>
    <property type="evidence" value="ECO:0007669"/>
    <property type="project" value="TreeGrafter"/>
</dbReference>
<dbReference type="InterPro" id="IPR023231">
    <property type="entry name" value="GSKIP_dom_sf"/>
</dbReference>
<dbReference type="GO" id="GO:0005737">
    <property type="term" value="C:cytoplasm"/>
    <property type="evidence" value="ECO:0007669"/>
    <property type="project" value="TreeGrafter"/>
</dbReference>
<feature type="region of interest" description="Disordered" evidence="2">
    <location>
        <begin position="1"/>
        <end position="27"/>
    </location>
</feature>
<dbReference type="AlphaFoldDB" id="A0AAD5QKM6"/>
<dbReference type="Proteomes" id="UP001196413">
    <property type="component" value="Unassembled WGS sequence"/>
</dbReference>
<keyword evidence="5" id="KW-1185">Reference proteome</keyword>
<dbReference type="InterPro" id="IPR007967">
    <property type="entry name" value="GSKIP_dom"/>
</dbReference>
<evidence type="ECO:0000256" key="1">
    <source>
        <dbReference type="ARBA" id="ARBA00009571"/>
    </source>
</evidence>
<evidence type="ECO:0000259" key="3">
    <source>
        <dbReference type="Pfam" id="PF05303"/>
    </source>
</evidence>
<feature type="domain" description="GSKIP" evidence="3">
    <location>
        <begin position="67"/>
        <end position="169"/>
    </location>
</feature>
<feature type="region of interest" description="Disordered" evidence="2">
    <location>
        <begin position="168"/>
        <end position="200"/>
    </location>
</feature>
<dbReference type="PANTHER" id="PTHR12490">
    <property type="entry name" value="GSK3B-INTERACTING PROTEIN"/>
    <property type="match status" value="1"/>
</dbReference>
<comment type="caution">
    <text evidence="4">The sequence shown here is derived from an EMBL/GenBank/DDBJ whole genome shotgun (WGS) entry which is preliminary data.</text>
</comment>
<feature type="compositionally biased region" description="Polar residues" evidence="2">
    <location>
        <begin position="1"/>
        <end position="13"/>
    </location>
</feature>
<dbReference type="PANTHER" id="PTHR12490:SF5">
    <property type="entry name" value="GSKIP DOMAIN-CONTAINING PROTEIN"/>
    <property type="match status" value="1"/>
</dbReference>
<dbReference type="InterPro" id="IPR037395">
    <property type="entry name" value="GSKIP"/>
</dbReference>
<reference evidence="4" key="1">
    <citation type="submission" date="2021-06" db="EMBL/GenBank/DDBJ databases">
        <title>Parelaphostrongylus tenuis whole genome reference sequence.</title>
        <authorList>
            <person name="Garwood T.J."/>
            <person name="Larsen P.A."/>
            <person name="Fountain-Jones N.M."/>
            <person name="Garbe J.R."/>
            <person name="Macchietto M.G."/>
            <person name="Kania S.A."/>
            <person name="Gerhold R.W."/>
            <person name="Richards J.E."/>
            <person name="Wolf T.M."/>
        </authorList>
    </citation>
    <scope>NUCLEOTIDE SEQUENCE</scope>
    <source>
        <strain evidence="4">MNPRO001-30</strain>
        <tissue evidence="4">Meninges</tissue>
    </source>
</reference>
<dbReference type="FunFam" id="3.30.2280.10:FF:000004">
    <property type="entry name" value="Protein CBG05668"/>
    <property type="match status" value="1"/>
</dbReference>
<protein>
    <recommendedName>
        <fullName evidence="3">GSKIP domain-containing protein</fullName>
    </recommendedName>
</protein>